<dbReference type="KEGG" id="dgi:Desgi_4366"/>
<protein>
    <submittedName>
        <fullName evidence="1">Uncharacterized protein</fullName>
    </submittedName>
</protein>
<evidence type="ECO:0000313" key="1">
    <source>
        <dbReference type="EMBL" id="AGL03609.1"/>
    </source>
</evidence>
<evidence type="ECO:0000313" key="2">
    <source>
        <dbReference type="Proteomes" id="UP000013520"/>
    </source>
</evidence>
<keyword evidence="2" id="KW-1185">Reference proteome</keyword>
<dbReference type="EMBL" id="CP003273">
    <property type="protein sequence ID" value="AGL03609.1"/>
    <property type="molecule type" value="Genomic_DNA"/>
</dbReference>
<gene>
    <name evidence="1" type="ORF">Desgi_4366</name>
</gene>
<dbReference type="AlphaFoldDB" id="R4KLR4"/>
<dbReference type="HOGENOM" id="CLU_3167214_0_0_9"/>
<dbReference type="Proteomes" id="UP000013520">
    <property type="component" value="Chromosome"/>
</dbReference>
<sequence>METKIDCHTKARPIGRASLFPYLTICHRQKMPILSLSAITENITSTV</sequence>
<name>R4KLR4_9FIRM</name>
<organism evidence="1 2">
    <name type="scientific">Desulfoscipio gibsoniae DSM 7213</name>
    <dbReference type="NCBI Taxonomy" id="767817"/>
    <lineage>
        <taxon>Bacteria</taxon>
        <taxon>Bacillati</taxon>
        <taxon>Bacillota</taxon>
        <taxon>Clostridia</taxon>
        <taxon>Eubacteriales</taxon>
        <taxon>Desulfallaceae</taxon>
        <taxon>Desulfoscipio</taxon>
    </lineage>
</organism>
<reference evidence="1 2" key="1">
    <citation type="submission" date="2012-01" db="EMBL/GenBank/DDBJ databases">
        <title>Complete sequence of Desulfotomaculum gibsoniae DSM 7213.</title>
        <authorList>
            <consortium name="US DOE Joint Genome Institute"/>
            <person name="Lucas S."/>
            <person name="Han J."/>
            <person name="Lapidus A."/>
            <person name="Cheng J.-F."/>
            <person name="Goodwin L."/>
            <person name="Pitluck S."/>
            <person name="Peters L."/>
            <person name="Ovchinnikova G."/>
            <person name="Teshima H."/>
            <person name="Detter J.C."/>
            <person name="Han C."/>
            <person name="Tapia R."/>
            <person name="Land M."/>
            <person name="Hauser L."/>
            <person name="Kyrpides N."/>
            <person name="Ivanova N."/>
            <person name="Pagani I."/>
            <person name="Parshina S."/>
            <person name="Plugge C."/>
            <person name="Muyzer G."/>
            <person name="Kuever J."/>
            <person name="Ivanova A."/>
            <person name="Nazina T."/>
            <person name="Klenk H.-P."/>
            <person name="Brambilla E."/>
            <person name="Spring S."/>
            <person name="Stams A.F."/>
            <person name="Woyke T."/>
        </authorList>
    </citation>
    <scope>NUCLEOTIDE SEQUENCE [LARGE SCALE GENOMIC DNA]</scope>
    <source>
        <strain evidence="1 2">DSM 7213</strain>
    </source>
</reference>
<accession>R4KLR4</accession>
<proteinExistence type="predicted"/>